<accession>A0A1E7KIU0</accession>
<dbReference type="GO" id="GO:0005886">
    <property type="term" value="C:plasma membrane"/>
    <property type="evidence" value="ECO:0007669"/>
    <property type="project" value="UniProtKB-SubCell"/>
</dbReference>
<evidence type="ECO:0000256" key="2">
    <source>
        <dbReference type="ARBA" id="ARBA00022448"/>
    </source>
</evidence>
<keyword evidence="3 6" id="KW-0812">Transmembrane</keyword>
<feature type="transmembrane region" description="Helical" evidence="6">
    <location>
        <begin position="276"/>
        <end position="298"/>
    </location>
</feature>
<dbReference type="PANTHER" id="PTHR23506">
    <property type="entry name" value="GH10249P"/>
    <property type="match status" value="1"/>
</dbReference>
<evidence type="ECO:0000256" key="3">
    <source>
        <dbReference type="ARBA" id="ARBA00022692"/>
    </source>
</evidence>
<name>A0A1E7KIU0_9ACTN</name>
<dbReference type="SUPFAM" id="SSF103473">
    <property type="entry name" value="MFS general substrate transporter"/>
    <property type="match status" value="1"/>
</dbReference>
<feature type="transmembrane region" description="Helical" evidence="6">
    <location>
        <begin position="18"/>
        <end position="40"/>
    </location>
</feature>
<feature type="transmembrane region" description="Helical" evidence="6">
    <location>
        <begin position="243"/>
        <end position="264"/>
    </location>
</feature>
<reference evidence="8 9" key="1">
    <citation type="journal article" date="2016" name="Front. Microbiol.">
        <title>Comparative Genomics Analysis of Streptomyces Species Reveals Their Adaptation to the Marine Environment and Their Diversity at the Genomic Level.</title>
        <authorList>
            <person name="Tian X."/>
            <person name="Zhang Z."/>
            <person name="Yang T."/>
            <person name="Chen M."/>
            <person name="Li J."/>
            <person name="Chen F."/>
            <person name="Yang J."/>
            <person name="Li W."/>
            <person name="Zhang B."/>
            <person name="Zhang Z."/>
            <person name="Wu J."/>
            <person name="Zhang C."/>
            <person name="Long L."/>
            <person name="Xiao J."/>
        </authorList>
    </citation>
    <scope>NUCLEOTIDE SEQUENCE [LARGE SCALE GENOMIC DNA]</scope>
    <source>
        <strain evidence="8 9">SCSIO 02100</strain>
    </source>
</reference>
<gene>
    <name evidence="8" type="ORF">AN216_09505</name>
</gene>
<feature type="transmembrane region" description="Helical" evidence="6">
    <location>
        <begin position="211"/>
        <end position="231"/>
    </location>
</feature>
<evidence type="ECO:0000259" key="7">
    <source>
        <dbReference type="PROSITE" id="PS50850"/>
    </source>
</evidence>
<keyword evidence="5 6" id="KW-0472">Membrane</keyword>
<dbReference type="InterPro" id="IPR020846">
    <property type="entry name" value="MFS_dom"/>
</dbReference>
<dbReference type="PRINTS" id="PR01035">
    <property type="entry name" value="TCRTETA"/>
</dbReference>
<comment type="subcellular location">
    <subcellularLocation>
        <location evidence="1">Cell membrane</location>
        <topology evidence="1">Multi-pass membrane protein</topology>
    </subcellularLocation>
</comment>
<keyword evidence="2" id="KW-0813">Transport</keyword>
<dbReference type="Gene3D" id="1.20.1250.20">
    <property type="entry name" value="MFS general substrate transporter like domains"/>
    <property type="match status" value="1"/>
</dbReference>
<evidence type="ECO:0000256" key="6">
    <source>
        <dbReference type="SAM" id="Phobius"/>
    </source>
</evidence>
<dbReference type="PATRIC" id="fig|1075402.3.peg.5292"/>
<protein>
    <submittedName>
        <fullName evidence="8">MFS transporter</fullName>
    </submittedName>
</protein>
<evidence type="ECO:0000313" key="9">
    <source>
        <dbReference type="Proteomes" id="UP000176101"/>
    </source>
</evidence>
<feature type="transmembrane region" description="Helical" evidence="6">
    <location>
        <begin position="85"/>
        <end position="107"/>
    </location>
</feature>
<dbReference type="InterPro" id="IPR036259">
    <property type="entry name" value="MFS_trans_sf"/>
</dbReference>
<dbReference type="STRING" id="1075402.AN216_09505"/>
<dbReference type="PANTHER" id="PTHR23506:SF23">
    <property type="entry name" value="GH10249P"/>
    <property type="match status" value="1"/>
</dbReference>
<dbReference type="Pfam" id="PF07690">
    <property type="entry name" value="MFS_1"/>
    <property type="match status" value="1"/>
</dbReference>
<feature type="transmembrane region" description="Helical" evidence="6">
    <location>
        <begin position="113"/>
        <end position="132"/>
    </location>
</feature>
<feature type="transmembrane region" description="Helical" evidence="6">
    <location>
        <begin position="367"/>
        <end position="387"/>
    </location>
</feature>
<dbReference type="Proteomes" id="UP000176101">
    <property type="component" value="Unassembled WGS sequence"/>
</dbReference>
<feature type="transmembrane region" description="Helical" evidence="6">
    <location>
        <begin position="171"/>
        <end position="191"/>
    </location>
</feature>
<dbReference type="CDD" id="cd17325">
    <property type="entry name" value="MFS_MdtG_SLC18_like"/>
    <property type="match status" value="1"/>
</dbReference>
<dbReference type="GO" id="GO:0022857">
    <property type="term" value="F:transmembrane transporter activity"/>
    <property type="evidence" value="ECO:0007669"/>
    <property type="project" value="InterPro"/>
</dbReference>
<dbReference type="InterPro" id="IPR001958">
    <property type="entry name" value="Tet-R_TetA/multi-R_MdtG-like"/>
</dbReference>
<keyword evidence="9" id="KW-1185">Reference proteome</keyword>
<feature type="domain" description="Major facilitator superfamily (MFS) profile" evidence="7">
    <location>
        <begin position="18"/>
        <end position="392"/>
    </location>
</feature>
<proteinExistence type="predicted"/>
<feature type="transmembrane region" description="Helical" evidence="6">
    <location>
        <begin position="343"/>
        <end position="361"/>
    </location>
</feature>
<feature type="transmembrane region" description="Helical" evidence="6">
    <location>
        <begin position="52"/>
        <end position="73"/>
    </location>
</feature>
<evidence type="ECO:0000313" key="8">
    <source>
        <dbReference type="EMBL" id="OEV03878.1"/>
    </source>
</evidence>
<dbReference type="EMBL" id="LJGU01000115">
    <property type="protein sequence ID" value="OEV03878.1"/>
    <property type="molecule type" value="Genomic_DNA"/>
</dbReference>
<dbReference type="InterPro" id="IPR011701">
    <property type="entry name" value="MFS"/>
</dbReference>
<organism evidence="8 9">
    <name type="scientific">Streptomyces oceani</name>
    <dbReference type="NCBI Taxonomy" id="1075402"/>
    <lineage>
        <taxon>Bacteria</taxon>
        <taxon>Bacillati</taxon>
        <taxon>Actinomycetota</taxon>
        <taxon>Actinomycetes</taxon>
        <taxon>Kitasatosporales</taxon>
        <taxon>Streptomycetaceae</taxon>
        <taxon>Streptomyces</taxon>
    </lineage>
</organism>
<feature type="transmembrane region" description="Helical" evidence="6">
    <location>
        <begin position="144"/>
        <end position="165"/>
    </location>
</feature>
<evidence type="ECO:0000256" key="4">
    <source>
        <dbReference type="ARBA" id="ARBA00022989"/>
    </source>
</evidence>
<evidence type="ECO:0000256" key="5">
    <source>
        <dbReference type="ARBA" id="ARBA00023136"/>
    </source>
</evidence>
<dbReference type="InterPro" id="IPR050930">
    <property type="entry name" value="MFS_Vesicular_Transporter"/>
</dbReference>
<dbReference type="AlphaFoldDB" id="A0A1E7KIU0"/>
<feature type="transmembrane region" description="Helical" evidence="6">
    <location>
        <begin position="304"/>
        <end position="322"/>
    </location>
</feature>
<keyword evidence="4 6" id="KW-1133">Transmembrane helix</keyword>
<comment type="caution">
    <text evidence="8">The sequence shown here is derived from an EMBL/GenBank/DDBJ whole genome shotgun (WGS) entry which is preliminary data.</text>
</comment>
<evidence type="ECO:0000256" key="1">
    <source>
        <dbReference type="ARBA" id="ARBA00004651"/>
    </source>
</evidence>
<sequence length="401" mass="40056">MSTHHLASPWRGTTPTRALIVGSAAVFTDMLLHGLAVPVLPLLPAVVQAGPAATGILFSSYAVAMIIATLFAGRVVDRYGPKTPLLIGLVSLAAATLLFATGGPYWLLLLARLAQGVAGGMSWVAALSLIAATTSFAKRGQAMGIALSSLTLGVLIGPPLAGFLVEHFGTASPFLFAAGVALVDGILRVVLVRGTPRVTDDAGGPLTVLRVPGSLSVVLGVAVGAAVLSGVEPVLPVHLGASSLTIGLLFGLTALAAVIANPFVGRYVTTASPRTLIGSGVIAVTVALLVIGFATTLWQTSIGLVLLGISSALLLAPTTTLIGEQGSRSAPPTLGGSYSLYNLAYAAGLAGGPLFTGFAVQQTGFTSAMTMTAAILAVLGGASLIGIPARTSADTQTGAHA</sequence>
<dbReference type="RefSeq" id="WP_070196198.1">
    <property type="nucleotide sequence ID" value="NZ_LJGU01000115.1"/>
</dbReference>
<dbReference type="PROSITE" id="PS50850">
    <property type="entry name" value="MFS"/>
    <property type="match status" value="1"/>
</dbReference>
<dbReference type="OrthoDB" id="9776171at2"/>